<sequence length="389" mass="41667">MRVSSSPCRDLLEKLGSPQKTLRTVHVTGSKGKGSVVALIASALQQEGFRTGCFCSPHVNRVNERVLIDLDECDDDLLAKSLESVLDVRAKYELHSSTWFDSLAAAGLALLAEEKVDWAIVEVGLGGRLDSTNVLDSEFCVITNIMLEHQAIIGPGRREIAYEKAGIIRKRGCSVIIGVQPSDSEVVEQIMKCAADAQALEPVFVPALKPSESFTEVNARIAASTLEEMGHRGVVSKRTGAALTGALINNDLRNRASKVLKGRMELLEYKGVPVVIDGAHVPESVRAAVSEAHVQNYGIGPQVLLIAVGSDKDEKAIASKALEAQVPFHRIVTTRIGKSSRYTSSAQVNAVHLNTSLAWLFSSSLPRSGEDPPVTTVIGGSVRATVISI</sequence>
<reference evidence="7 8" key="1">
    <citation type="journal article" date="2023" name="Nat. Commun.">
        <title>Origin of minicircular mitochondrial genomes in red algae.</title>
        <authorList>
            <person name="Lee Y."/>
            <person name="Cho C.H."/>
            <person name="Lee Y.M."/>
            <person name="Park S.I."/>
            <person name="Yang J.H."/>
            <person name="West J.A."/>
            <person name="Bhattacharya D."/>
            <person name="Yoon H.S."/>
        </authorList>
    </citation>
    <scope>NUCLEOTIDE SEQUENCE [LARGE SCALE GENOMIC DNA]</scope>
    <source>
        <strain evidence="7 8">CCMP1338</strain>
        <tissue evidence="7">Whole cell</tissue>
    </source>
</reference>
<dbReference type="GO" id="GO:0004326">
    <property type="term" value="F:tetrahydrofolylpolyglutamate synthase activity"/>
    <property type="evidence" value="ECO:0007669"/>
    <property type="project" value="InterPro"/>
</dbReference>
<name>A0AAV8V149_9RHOD</name>
<evidence type="ECO:0000256" key="2">
    <source>
        <dbReference type="ARBA" id="ARBA00022598"/>
    </source>
</evidence>
<evidence type="ECO:0000313" key="7">
    <source>
        <dbReference type="EMBL" id="KAJ8907072.1"/>
    </source>
</evidence>
<keyword evidence="3" id="KW-0479">Metal-binding</keyword>
<evidence type="ECO:0000256" key="1">
    <source>
        <dbReference type="ARBA" id="ARBA00008276"/>
    </source>
</evidence>
<dbReference type="InterPro" id="IPR036565">
    <property type="entry name" value="Mur-like_cat_sf"/>
</dbReference>
<dbReference type="Gene3D" id="3.40.1190.10">
    <property type="entry name" value="Mur-like, catalytic domain"/>
    <property type="match status" value="1"/>
</dbReference>
<comment type="caution">
    <text evidence="7">The sequence shown here is derived from an EMBL/GenBank/DDBJ whole genome shotgun (WGS) entry which is preliminary data.</text>
</comment>
<keyword evidence="4" id="KW-0547">Nucleotide-binding</keyword>
<evidence type="ECO:0000256" key="6">
    <source>
        <dbReference type="ARBA" id="ARBA00022842"/>
    </source>
</evidence>
<dbReference type="Proteomes" id="UP001157974">
    <property type="component" value="Unassembled WGS sequence"/>
</dbReference>
<protein>
    <recommendedName>
        <fullName evidence="9">Mur ligase central domain-containing protein</fullName>
    </recommendedName>
</protein>
<keyword evidence="5" id="KW-0067">ATP-binding</keyword>
<keyword evidence="8" id="KW-1185">Reference proteome</keyword>
<dbReference type="PANTHER" id="PTHR11136:SF0">
    <property type="entry name" value="DIHYDROFOLATE SYNTHETASE-RELATED"/>
    <property type="match status" value="1"/>
</dbReference>
<dbReference type="SUPFAM" id="SSF53244">
    <property type="entry name" value="MurD-like peptide ligases, peptide-binding domain"/>
    <property type="match status" value="1"/>
</dbReference>
<dbReference type="PANTHER" id="PTHR11136">
    <property type="entry name" value="FOLYLPOLYGLUTAMATE SYNTHASE-RELATED"/>
    <property type="match status" value="1"/>
</dbReference>
<dbReference type="PROSITE" id="PS01012">
    <property type="entry name" value="FOLYLPOLYGLU_SYNT_2"/>
    <property type="match status" value="1"/>
</dbReference>
<accession>A0AAV8V149</accession>
<dbReference type="InterPro" id="IPR036615">
    <property type="entry name" value="Mur_ligase_C_dom_sf"/>
</dbReference>
<evidence type="ECO:0000256" key="4">
    <source>
        <dbReference type="ARBA" id="ARBA00022741"/>
    </source>
</evidence>
<evidence type="ECO:0008006" key="9">
    <source>
        <dbReference type="Google" id="ProtNLM"/>
    </source>
</evidence>
<keyword evidence="6" id="KW-0460">Magnesium</keyword>
<dbReference type="Gene3D" id="3.90.190.20">
    <property type="entry name" value="Mur ligase, C-terminal domain"/>
    <property type="match status" value="1"/>
</dbReference>
<dbReference type="InterPro" id="IPR018109">
    <property type="entry name" value="Folylpolyglutamate_synth_CS"/>
</dbReference>
<dbReference type="GO" id="GO:0005524">
    <property type="term" value="F:ATP binding"/>
    <property type="evidence" value="ECO:0007669"/>
    <property type="project" value="UniProtKB-KW"/>
</dbReference>
<evidence type="ECO:0000256" key="3">
    <source>
        <dbReference type="ARBA" id="ARBA00022723"/>
    </source>
</evidence>
<evidence type="ECO:0000256" key="5">
    <source>
        <dbReference type="ARBA" id="ARBA00022840"/>
    </source>
</evidence>
<keyword evidence="2" id="KW-0436">Ligase</keyword>
<organism evidence="7 8">
    <name type="scientific">Rhodosorus marinus</name>
    <dbReference type="NCBI Taxonomy" id="101924"/>
    <lineage>
        <taxon>Eukaryota</taxon>
        <taxon>Rhodophyta</taxon>
        <taxon>Stylonematophyceae</taxon>
        <taxon>Stylonematales</taxon>
        <taxon>Stylonemataceae</taxon>
        <taxon>Rhodosorus</taxon>
    </lineage>
</organism>
<dbReference type="GO" id="GO:0008841">
    <property type="term" value="F:dihydrofolate synthase activity"/>
    <property type="evidence" value="ECO:0007669"/>
    <property type="project" value="TreeGrafter"/>
</dbReference>
<dbReference type="GO" id="GO:0005737">
    <property type="term" value="C:cytoplasm"/>
    <property type="evidence" value="ECO:0007669"/>
    <property type="project" value="TreeGrafter"/>
</dbReference>
<dbReference type="InterPro" id="IPR001645">
    <property type="entry name" value="Folylpolyglutamate_synth"/>
</dbReference>
<dbReference type="EMBL" id="JAMWBK010000003">
    <property type="protein sequence ID" value="KAJ8907072.1"/>
    <property type="molecule type" value="Genomic_DNA"/>
</dbReference>
<comment type="similarity">
    <text evidence="1">Belongs to the folylpolyglutamate synthase family.</text>
</comment>
<evidence type="ECO:0000313" key="8">
    <source>
        <dbReference type="Proteomes" id="UP001157974"/>
    </source>
</evidence>
<proteinExistence type="inferred from homology"/>
<dbReference type="AlphaFoldDB" id="A0AAV8V149"/>
<dbReference type="NCBIfam" id="TIGR01499">
    <property type="entry name" value="folC"/>
    <property type="match status" value="1"/>
</dbReference>
<gene>
    <name evidence="7" type="ORF">NDN08_003554</name>
</gene>
<dbReference type="GO" id="GO:0046872">
    <property type="term" value="F:metal ion binding"/>
    <property type="evidence" value="ECO:0007669"/>
    <property type="project" value="UniProtKB-KW"/>
</dbReference>
<dbReference type="SUPFAM" id="SSF53623">
    <property type="entry name" value="MurD-like peptide ligases, catalytic domain"/>
    <property type="match status" value="1"/>
</dbReference>